<comment type="subunit">
    <text evidence="4">Homodimer.</text>
</comment>
<dbReference type="EMBL" id="CAJNAQ010000005">
    <property type="protein sequence ID" value="CAE6499331.1"/>
    <property type="molecule type" value="Genomic_DNA"/>
</dbReference>
<evidence type="ECO:0000256" key="5">
    <source>
        <dbReference type="ARBA" id="ARBA00012964"/>
    </source>
</evidence>
<gene>
    <name evidence="9" type="primary">hddc</name>
    <name evidence="9" type="ORF">NUZ5A_50885</name>
</gene>
<dbReference type="Gene3D" id="1.10.3210.10">
    <property type="entry name" value="Hypothetical protein af1432"/>
    <property type="match status" value="1"/>
</dbReference>
<dbReference type="InterPro" id="IPR006674">
    <property type="entry name" value="HD_domain"/>
</dbReference>
<evidence type="ECO:0000256" key="6">
    <source>
        <dbReference type="ARBA" id="ARBA00022723"/>
    </source>
</evidence>
<comment type="cofactor">
    <cofactor evidence="3">
        <name>Co(2+)</name>
        <dbReference type="ChEBI" id="CHEBI:48828"/>
    </cofactor>
</comment>
<evidence type="ECO:0000313" key="10">
    <source>
        <dbReference type="Proteomes" id="UP000655759"/>
    </source>
</evidence>
<protein>
    <recommendedName>
        <fullName evidence="5">5'-deoxynucleotidase</fullName>
        <ecNumber evidence="5">3.1.3.89</ecNumber>
    </recommendedName>
</protein>
<accession>A0A812F8K4</accession>
<dbReference type="GO" id="GO:0002953">
    <property type="term" value="F:5'-deoxynucleotidase activity"/>
    <property type="evidence" value="ECO:0007669"/>
    <property type="project" value="UniProtKB-EC"/>
</dbReference>
<dbReference type="SUPFAM" id="SSF109604">
    <property type="entry name" value="HD-domain/PDEase-like"/>
    <property type="match status" value="1"/>
</dbReference>
<evidence type="ECO:0000256" key="4">
    <source>
        <dbReference type="ARBA" id="ARBA00011738"/>
    </source>
</evidence>
<proteinExistence type="predicted"/>
<dbReference type="AlphaFoldDB" id="A0A812F8K4"/>
<dbReference type="GO" id="GO:0046872">
    <property type="term" value="F:metal ion binding"/>
    <property type="evidence" value="ECO:0007669"/>
    <property type="project" value="UniProtKB-KW"/>
</dbReference>
<comment type="catalytic activity">
    <reaction evidence="1">
        <text>a 2'-deoxyribonucleoside 5'-phosphate + H2O = a 2'-deoxyribonucleoside + phosphate</text>
        <dbReference type="Rhea" id="RHEA:36167"/>
        <dbReference type="ChEBI" id="CHEBI:15377"/>
        <dbReference type="ChEBI" id="CHEBI:18274"/>
        <dbReference type="ChEBI" id="CHEBI:43474"/>
        <dbReference type="ChEBI" id="CHEBI:65317"/>
        <dbReference type="EC" id="3.1.3.89"/>
    </reaction>
</comment>
<organism evidence="9 10">
    <name type="scientific">Candidatus Nitrosotenuis uzonensis</name>
    <dbReference type="NCBI Taxonomy" id="1407055"/>
    <lineage>
        <taxon>Archaea</taxon>
        <taxon>Nitrososphaerota</taxon>
        <taxon>Candidatus Nitrosotenuis</taxon>
    </lineage>
</organism>
<keyword evidence="7" id="KW-0378">Hydrolase</keyword>
<sequence length="185" mass="21555">MVRDYLRATQENTDPAKFFNAVLKLKTIKRQGWKDRLDMRNPESVAEHCFAMSAIAMAIADEENLDTLKIVKMTILHDLAESIVGDLTPNQVTKSEKIRLENDAMKKILKTLPQKLQKDYWQLWQEYQKKTTKESVFVHRIDKLEMTLQAKVYATRYSKKKLQPFFESARSEISGSTLARFIPDL</sequence>
<dbReference type="PANTHER" id="PTHR11845">
    <property type="entry name" value="5'-DEOXYNUCLEOTIDASE HDDC2"/>
    <property type="match status" value="1"/>
</dbReference>
<evidence type="ECO:0000256" key="2">
    <source>
        <dbReference type="ARBA" id="ARBA00001936"/>
    </source>
</evidence>
<evidence type="ECO:0000256" key="1">
    <source>
        <dbReference type="ARBA" id="ARBA00001638"/>
    </source>
</evidence>
<evidence type="ECO:0000313" key="9">
    <source>
        <dbReference type="EMBL" id="CAE6499331.1"/>
    </source>
</evidence>
<feature type="domain" description="HD/PDEase" evidence="8">
    <location>
        <begin position="41"/>
        <end position="156"/>
    </location>
</feature>
<comment type="caution">
    <text evidence="9">The sequence shown here is derived from an EMBL/GenBank/DDBJ whole genome shotgun (WGS) entry which is preliminary data.</text>
</comment>
<dbReference type="InterPro" id="IPR003607">
    <property type="entry name" value="HD/PDEase_dom"/>
</dbReference>
<reference evidence="9" key="1">
    <citation type="submission" date="2021-02" db="EMBL/GenBank/DDBJ databases">
        <authorList>
            <person name="Han P."/>
        </authorList>
    </citation>
    <scope>NUCLEOTIDE SEQUENCE</scope>
    <source>
        <strain evidence="9">Candidatus Nitrosotenuis uzonensis 5A</strain>
    </source>
</reference>
<evidence type="ECO:0000256" key="7">
    <source>
        <dbReference type="ARBA" id="ARBA00022801"/>
    </source>
</evidence>
<evidence type="ECO:0000256" key="3">
    <source>
        <dbReference type="ARBA" id="ARBA00001941"/>
    </source>
</evidence>
<name>A0A812F8K4_9ARCH</name>
<dbReference type="FunFam" id="1.10.3210.10:FF:000035">
    <property type="entry name" value="HD family hydrolase"/>
    <property type="match status" value="1"/>
</dbReference>
<dbReference type="SMART" id="SM00471">
    <property type="entry name" value="HDc"/>
    <property type="match status" value="1"/>
</dbReference>
<dbReference type="InterPro" id="IPR039356">
    <property type="entry name" value="YfbR/HDDC2"/>
</dbReference>
<dbReference type="PANTHER" id="PTHR11845:SF13">
    <property type="entry name" value="5'-DEOXYNUCLEOTIDASE HDDC2"/>
    <property type="match status" value="1"/>
</dbReference>
<evidence type="ECO:0000259" key="8">
    <source>
        <dbReference type="SMART" id="SM00471"/>
    </source>
</evidence>
<dbReference type="Pfam" id="PF13023">
    <property type="entry name" value="HD_3"/>
    <property type="match status" value="1"/>
</dbReference>
<keyword evidence="6" id="KW-0479">Metal-binding</keyword>
<dbReference type="EC" id="3.1.3.89" evidence="5"/>
<dbReference type="GO" id="GO:0005737">
    <property type="term" value="C:cytoplasm"/>
    <property type="evidence" value="ECO:0007669"/>
    <property type="project" value="TreeGrafter"/>
</dbReference>
<comment type="cofactor">
    <cofactor evidence="2">
        <name>Mn(2+)</name>
        <dbReference type="ChEBI" id="CHEBI:29035"/>
    </cofactor>
</comment>
<dbReference type="Proteomes" id="UP000655759">
    <property type="component" value="Unassembled WGS sequence"/>
</dbReference>